<reference evidence="1" key="1">
    <citation type="submission" date="2020-04" db="EMBL/GenBank/DDBJ databases">
        <authorList>
            <person name="Zhang T."/>
        </authorList>
    </citation>
    <scope>NUCLEOTIDE SEQUENCE</scope>
    <source>
        <strain evidence="1">HKST-UBA01</strain>
    </source>
</reference>
<comment type="caution">
    <text evidence="1">The sequence shown here is derived from an EMBL/GenBank/DDBJ whole genome shotgun (WGS) entry which is preliminary data.</text>
</comment>
<gene>
    <name evidence="1" type="ORF">KC729_01575</name>
</gene>
<evidence type="ECO:0000313" key="1">
    <source>
        <dbReference type="EMBL" id="MCA9726340.1"/>
    </source>
</evidence>
<dbReference type="AlphaFoldDB" id="A0A956RN35"/>
<proteinExistence type="predicted"/>
<accession>A0A956RN35</accession>
<reference evidence="1" key="2">
    <citation type="journal article" date="2021" name="Microbiome">
        <title>Successional dynamics and alternative stable states in a saline activated sludge microbial community over 9 years.</title>
        <authorList>
            <person name="Wang Y."/>
            <person name="Ye J."/>
            <person name="Ju F."/>
            <person name="Liu L."/>
            <person name="Boyd J.A."/>
            <person name="Deng Y."/>
            <person name="Parks D.H."/>
            <person name="Jiang X."/>
            <person name="Yin X."/>
            <person name="Woodcroft B.J."/>
            <person name="Tyson G.W."/>
            <person name="Hugenholtz P."/>
            <person name="Polz M.F."/>
            <person name="Zhang T."/>
        </authorList>
    </citation>
    <scope>NUCLEOTIDE SEQUENCE</scope>
    <source>
        <strain evidence="1">HKST-UBA01</strain>
    </source>
</reference>
<name>A0A956RN35_UNCEI</name>
<protein>
    <submittedName>
        <fullName evidence="1">Uncharacterized protein</fullName>
    </submittedName>
</protein>
<dbReference type="EMBL" id="JAGQHR010000020">
    <property type="protein sequence ID" value="MCA9726340.1"/>
    <property type="molecule type" value="Genomic_DNA"/>
</dbReference>
<sequence>MSLDIRDSIRRMQEVHPRIRWDVLEPGQVTRFLRKLGYESLYDRCKYDVIYFQEEGREKALVVWGLVE</sequence>
<evidence type="ECO:0000313" key="2">
    <source>
        <dbReference type="Proteomes" id="UP000697710"/>
    </source>
</evidence>
<dbReference type="Proteomes" id="UP000697710">
    <property type="component" value="Unassembled WGS sequence"/>
</dbReference>
<organism evidence="1 2">
    <name type="scientific">Eiseniibacteriota bacterium</name>
    <dbReference type="NCBI Taxonomy" id="2212470"/>
    <lineage>
        <taxon>Bacteria</taxon>
        <taxon>Candidatus Eiseniibacteriota</taxon>
    </lineage>
</organism>